<dbReference type="EMBL" id="JBHSDK010000017">
    <property type="protein sequence ID" value="MFC4336239.1"/>
    <property type="molecule type" value="Genomic_DNA"/>
</dbReference>
<feature type="domain" description="Shikimate dehydrogenase substrate binding N-terminal" evidence="3">
    <location>
        <begin position="5"/>
        <end position="86"/>
    </location>
</feature>
<keyword evidence="2" id="KW-0028">Amino-acid biosynthesis</keyword>
<dbReference type="Pfam" id="PF08501">
    <property type="entry name" value="Shikimate_dh_N"/>
    <property type="match status" value="1"/>
</dbReference>
<dbReference type="Gene3D" id="3.40.50.720">
    <property type="entry name" value="NAD(P)-binding Rossmann-like Domain"/>
    <property type="match status" value="1"/>
</dbReference>
<keyword evidence="2" id="KW-0057">Aromatic amino acid biosynthesis</keyword>
<dbReference type="InterPro" id="IPR036291">
    <property type="entry name" value="NAD(P)-bd_dom_sf"/>
</dbReference>
<keyword evidence="5" id="KW-0560">Oxidoreductase</keyword>
<comment type="caution">
    <text evidence="5">The sequence shown here is derived from an EMBL/GenBank/DDBJ whole genome shotgun (WGS) entry which is preliminary data.</text>
</comment>
<feature type="domain" description="SDH C-terminal" evidence="4">
    <location>
        <begin position="232"/>
        <end position="262"/>
    </location>
</feature>
<dbReference type="PANTHER" id="PTHR21089">
    <property type="entry name" value="SHIKIMATE DEHYDROGENASE"/>
    <property type="match status" value="1"/>
</dbReference>
<dbReference type="Pfam" id="PF18317">
    <property type="entry name" value="SDH_C"/>
    <property type="match status" value="1"/>
</dbReference>
<dbReference type="InterPro" id="IPR013708">
    <property type="entry name" value="Shikimate_DH-bd_N"/>
</dbReference>
<dbReference type="GO" id="GO:0004764">
    <property type="term" value="F:shikimate 3-dehydrogenase (NADP+) activity"/>
    <property type="evidence" value="ECO:0007669"/>
    <property type="project" value="UniProtKB-EC"/>
</dbReference>
<evidence type="ECO:0000256" key="2">
    <source>
        <dbReference type="ARBA" id="ARBA00023141"/>
    </source>
</evidence>
<dbReference type="InterPro" id="IPR022893">
    <property type="entry name" value="Shikimate_DH_fam"/>
</dbReference>
<dbReference type="SUPFAM" id="SSF51735">
    <property type="entry name" value="NAD(P)-binding Rossmann-fold domains"/>
    <property type="match status" value="1"/>
</dbReference>
<protein>
    <submittedName>
        <fullName evidence="5">Shikimate dehydrogenase</fullName>
        <ecNumber evidence="5">1.1.1.25</ecNumber>
    </submittedName>
</protein>
<dbReference type="InterPro" id="IPR046346">
    <property type="entry name" value="Aminoacid_DH-like_N_sf"/>
</dbReference>
<dbReference type="PANTHER" id="PTHR21089:SF1">
    <property type="entry name" value="BIFUNCTIONAL 3-DEHYDROQUINATE DEHYDRATASE_SHIKIMATE DEHYDROGENASE, CHLOROPLASTIC"/>
    <property type="match status" value="1"/>
</dbReference>
<dbReference type="NCBIfam" id="NF001311">
    <property type="entry name" value="PRK00258.1-3"/>
    <property type="match status" value="1"/>
</dbReference>
<dbReference type="Gene3D" id="3.40.50.10860">
    <property type="entry name" value="Leucine Dehydrogenase, chain A, domain 1"/>
    <property type="match status" value="1"/>
</dbReference>
<gene>
    <name evidence="5" type="ORF">ACFPET_13610</name>
</gene>
<proteinExistence type="predicted"/>
<accession>A0ABV8TZK5</accession>
<dbReference type="SUPFAM" id="SSF53223">
    <property type="entry name" value="Aminoacid dehydrogenase-like, N-terminal domain"/>
    <property type="match status" value="1"/>
</dbReference>
<reference evidence="6" key="1">
    <citation type="journal article" date="2019" name="Int. J. Syst. Evol. Microbiol.">
        <title>The Global Catalogue of Microorganisms (GCM) 10K type strain sequencing project: providing services to taxonomists for standard genome sequencing and annotation.</title>
        <authorList>
            <consortium name="The Broad Institute Genomics Platform"/>
            <consortium name="The Broad Institute Genome Sequencing Center for Infectious Disease"/>
            <person name="Wu L."/>
            <person name="Ma J."/>
        </authorList>
    </citation>
    <scope>NUCLEOTIDE SEQUENCE [LARGE SCALE GENOMIC DNA]</scope>
    <source>
        <strain evidence="6">IBRC-M 10908</strain>
    </source>
</reference>
<dbReference type="Proteomes" id="UP001595823">
    <property type="component" value="Unassembled WGS sequence"/>
</dbReference>
<dbReference type="RefSeq" id="WP_380621933.1">
    <property type="nucleotide sequence ID" value="NZ_JBHSDK010000017.1"/>
</dbReference>
<dbReference type="EC" id="1.1.1.25" evidence="5"/>
<organism evidence="5 6">
    <name type="scientific">Salininema proteolyticum</name>
    <dbReference type="NCBI Taxonomy" id="1607685"/>
    <lineage>
        <taxon>Bacteria</taxon>
        <taxon>Bacillati</taxon>
        <taxon>Actinomycetota</taxon>
        <taxon>Actinomycetes</taxon>
        <taxon>Glycomycetales</taxon>
        <taxon>Glycomycetaceae</taxon>
        <taxon>Salininema</taxon>
    </lineage>
</organism>
<keyword evidence="6" id="KW-1185">Reference proteome</keyword>
<evidence type="ECO:0000313" key="5">
    <source>
        <dbReference type="EMBL" id="MFC4336239.1"/>
    </source>
</evidence>
<comment type="pathway">
    <text evidence="1">Metabolic intermediate biosynthesis; chorismate biosynthesis; chorismate from D-erythrose 4-phosphate and phosphoenolpyruvate: step 4/7.</text>
</comment>
<evidence type="ECO:0000259" key="3">
    <source>
        <dbReference type="Pfam" id="PF08501"/>
    </source>
</evidence>
<dbReference type="InterPro" id="IPR041121">
    <property type="entry name" value="SDH_C"/>
</dbReference>
<evidence type="ECO:0000259" key="4">
    <source>
        <dbReference type="Pfam" id="PF18317"/>
    </source>
</evidence>
<evidence type="ECO:0000256" key="1">
    <source>
        <dbReference type="ARBA" id="ARBA00004871"/>
    </source>
</evidence>
<evidence type="ECO:0000313" key="6">
    <source>
        <dbReference type="Proteomes" id="UP001595823"/>
    </source>
</evidence>
<name>A0ABV8TZK5_9ACTN</name>
<sequence>MRAAVLGKPVGHSLSPVIHNAGYRAAGLEDWSYTKHECGRGDLAAFVDGLGSEWAGLSLTMPLKEVALEVADEVTPTASALGAANTFLLREGSILADNTDAPGLVDALREAGLQAADSVAVIGAGGTARAALAAAAALGAGGVDVFARRAEAVADLEDTAGALGVTVTHREWAAVDDAASHPLVVSTVPKGVTDEWEIPWQEGTTVFDVVYDPRPTPLLRKAASRGAVALDGLALLLHQAVRQWTLFTGLEEAPVEAMRKALYAEAGATR</sequence>